<feature type="transmembrane region" description="Helical" evidence="1">
    <location>
        <begin position="36"/>
        <end position="54"/>
    </location>
</feature>
<keyword evidence="1" id="KW-0472">Membrane</keyword>
<evidence type="ECO:0000256" key="1">
    <source>
        <dbReference type="SAM" id="Phobius"/>
    </source>
</evidence>
<evidence type="ECO:0000313" key="3">
    <source>
        <dbReference type="Proteomes" id="UP000252669"/>
    </source>
</evidence>
<dbReference type="OrthoDB" id="5334020at2"/>
<evidence type="ECO:0008006" key="4">
    <source>
        <dbReference type="Google" id="ProtNLM"/>
    </source>
</evidence>
<sequence>MSIKDDVNYIKNELSNEEKFLESFVKTERFFKKYKNIIFVLVLVLIIGTIGYFIKNGVDKSNLYDANVALNKYLETNDKQALEILKDKNKNLYEIALYLDAKKEQKNSDISLKYLKDILDYQVAVINSNSNELDVLSKKSDFLLKDYAIFNRALILVNDQKYVEAKELLEQISKDSRASELANLLKHYLVTK</sequence>
<accession>A0A366MRH3</accession>
<dbReference type="Proteomes" id="UP000252669">
    <property type="component" value="Unassembled WGS sequence"/>
</dbReference>
<keyword evidence="1" id="KW-1133">Transmembrane helix</keyword>
<dbReference type="RefSeq" id="WP_113895199.1">
    <property type="nucleotide sequence ID" value="NZ_JANJGA010000020.1"/>
</dbReference>
<dbReference type="EMBL" id="PDKB01000021">
    <property type="protein sequence ID" value="RBQ28194.1"/>
    <property type="molecule type" value="Genomic_DNA"/>
</dbReference>
<comment type="caution">
    <text evidence="2">The sequence shown here is derived from an EMBL/GenBank/DDBJ whole genome shotgun (WGS) entry which is preliminary data.</text>
</comment>
<keyword evidence="1" id="KW-0812">Transmembrane</keyword>
<organism evidence="2 3">
    <name type="scientific">Aliarcobacter vitoriensis</name>
    <dbReference type="NCBI Taxonomy" id="2011099"/>
    <lineage>
        <taxon>Bacteria</taxon>
        <taxon>Pseudomonadati</taxon>
        <taxon>Campylobacterota</taxon>
        <taxon>Epsilonproteobacteria</taxon>
        <taxon>Campylobacterales</taxon>
        <taxon>Arcobacteraceae</taxon>
        <taxon>Aliarcobacter</taxon>
    </lineage>
</organism>
<gene>
    <name evidence="2" type="ORF">CRU91_10600</name>
</gene>
<proteinExistence type="predicted"/>
<reference evidence="2 3" key="1">
    <citation type="submission" date="2017-10" db="EMBL/GenBank/DDBJ databases">
        <title>Genomics of the genus Arcobacter.</title>
        <authorList>
            <person name="Perez-Cataluna A."/>
            <person name="Figueras M.J."/>
        </authorList>
    </citation>
    <scope>NUCLEOTIDE SEQUENCE [LARGE SCALE GENOMIC DNA]</scope>
    <source>
        <strain evidence="2 3">CECT 9230</strain>
    </source>
</reference>
<name>A0A366MRH3_9BACT</name>
<keyword evidence="3" id="KW-1185">Reference proteome</keyword>
<protein>
    <recommendedName>
        <fullName evidence="4">Tetratricopeptide repeat-like domain-containing protein</fullName>
    </recommendedName>
</protein>
<evidence type="ECO:0000313" key="2">
    <source>
        <dbReference type="EMBL" id="RBQ28194.1"/>
    </source>
</evidence>
<dbReference type="AlphaFoldDB" id="A0A366MRH3"/>